<gene>
    <name evidence="3" type="ORF">FRX94_08995</name>
</gene>
<dbReference type="AlphaFoldDB" id="A0A5C5UER9"/>
<dbReference type="Pfam" id="PF10756">
    <property type="entry name" value="bPH_6"/>
    <property type="match status" value="1"/>
</dbReference>
<evidence type="ECO:0000256" key="1">
    <source>
        <dbReference type="SAM" id="Phobius"/>
    </source>
</evidence>
<proteinExistence type="predicted"/>
<feature type="transmembrane region" description="Helical" evidence="1">
    <location>
        <begin position="82"/>
        <end position="99"/>
    </location>
</feature>
<keyword evidence="1" id="KW-0812">Transmembrane</keyword>
<keyword evidence="4" id="KW-1185">Reference proteome</keyword>
<evidence type="ECO:0000313" key="4">
    <source>
        <dbReference type="Proteomes" id="UP000320791"/>
    </source>
</evidence>
<reference evidence="3 4" key="1">
    <citation type="submission" date="2019-08" db="EMBL/GenBank/DDBJ databases">
        <authorList>
            <person name="Lei W."/>
        </authorList>
    </citation>
    <scope>NUCLEOTIDE SEQUENCE [LARGE SCALE GENOMIC DNA]</scope>
    <source>
        <strain evidence="3 4">CCUG 58627</strain>
    </source>
</reference>
<keyword evidence="1" id="KW-0472">Membrane</keyword>
<comment type="caution">
    <text evidence="3">The sequence shown here is derived from an EMBL/GenBank/DDBJ whole genome shotgun (WGS) entry which is preliminary data.</text>
</comment>
<keyword evidence="1" id="KW-1133">Transmembrane helix</keyword>
<name>A0A5C5UER9_9CORY</name>
<dbReference type="EMBL" id="VOHM01000020">
    <property type="protein sequence ID" value="TWT24002.1"/>
    <property type="molecule type" value="Genomic_DNA"/>
</dbReference>
<dbReference type="Proteomes" id="UP000320791">
    <property type="component" value="Unassembled WGS sequence"/>
</dbReference>
<feature type="domain" description="Low molecular weight protein antigen 6 PH" evidence="2">
    <location>
        <begin position="101"/>
        <end position="170"/>
    </location>
</feature>
<dbReference type="InterPro" id="IPR019692">
    <property type="entry name" value="CFP-6_PH"/>
</dbReference>
<dbReference type="OrthoDB" id="5191452at2"/>
<evidence type="ECO:0000313" key="3">
    <source>
        <dbReference type="EMBL" id="TWT24002.1"/>
    </source>
</evidence>
<organism evidence="3 4">
    <name type="scientific">Corynebacterium canis</name>
    <dbReference type="NCBI Taxonomy" id="679663"/>
    <lineage>
        <taxon>Bacteria</taxon>
        <taxon>Bacillati</taxon>
        <taxon>Actinomycetota</taxon>
        <taxon>Actinomycetes</taxon>
        <taxon>Mycobacteriales</taxon>
        <taxon>Corynebacteriaceae</taxon>
        <taxon>Corynebacterium</taxon>
    </lineage>
</organism>
<evidence type="ECO:0000259" key="2">
    <source>
        <dbReference type="Pfam" id="PF10756"/>
    </source>
</evidence>
<sequence length="180" mass="19846">MAVNASQPAPDTDRLAKERATERLVAADAATTTDKPWDLVVTSKRMKLIAWVSAILVLGLHIFMAMVVAVGDTGAAVTTVDQWAFVGVGIIFAVVALGLQRPRVRANGDGVEVRNFIGTRFYPWAVVYGLSFPKSDRWARLELPDFEFVPMWAFQSADGAAVVQAVTKFRELEDRYMPED</sequence>
<feature type="transmembrane region" description="Helical" evidence="1">
    <location>
        <begin position="48"/>
        <end position="70"/>
    </location>
</feature>
<protein>
    <submittedName>
        <fullName evidence="3">PH domain-containing protein</fullName>
    </submittedName>
</protein>
<accession>A0A5C5UER9</accession>
<dbReference type="RefSeq" id="WP_146324796.1">
    <property type="nucleotide sequence ID" value="NZ_BAABLR010000026.1"/>
</dbReference>